<feature type="chain" id="PRO_5047075185" description="Ig-like domain repeat protein" evidence="1">
    <location>
        <begin position="38"/>
        <end position="358"/>
    </location>
</feature>
<keyword evidence="3" id="KW-1185">Reference proteome</keyword>
<comment type="caution">
    <text evidence="2">The sequence shown here is derived from an EMBL/GenBank/DDBJ whole genome shotgun (WGS) entry which is preliminary data.</text>
</comment>
<evidence type="ECO:0000313" key="2">
    <source>
        <dbReference type="EMBL" id="TDW89758.1"/>
    </source>
</evidence>
<name>A0ABY2FET9_9ACTN</name>
<evidence type="ECO:0000313" key="3">
    <source>
        <dbReference type="Proteomes" id="UP000295060"/>
    </source>
</evidence>
<evidence type="ECO:0008006" key="4">
    <source>
        <dbReference type="Google" id="ProtNLM"/>
    </source>
</evidence>
<reference evidence="2 3" key="1">
    <citation type="submission" date="2019-03" db="EMBL/GenBank/DDBJ databases">
        <title>Genomic Encyclopedia of Type Strains, Phase III (KMG-III): the genomes of soil and plant-associated and newly described type strains.</title>
        <authorList>
            <person name="Whitman W."/>
        </authorList>
    </citation>
    <scope>NUCLEOTIDE SEQUENCE [LARGE SCALE GENOMIC DNA]</scope>
    <source>
        <strain evidence="2 3">VKMAc-2574</strain>
    </source>
</reference>
<proteinExistence type="predicted"/>
<feature type="signal peptide" evidence="1">
    <location>
        <begin position="1"/>
        <end position="37"/>
    </location>
</feature>
<organism evidence="2 3">
    <name type="scientific">Kribbella pratensis</name>
    <dbReference type="NCBI Taxonomy" id="2512112"/>
    <lineage>
        <taxon>Bacteria</taxon>
        <taxon>Bacillati</taxon>
        <taxon>Actinomycetota</taxon>
        <taxon>Actinomycetes</taxon>
        <taxon>Propionibacteriales</taxon>
        <taxon>Kribbellaceae</taxon>
        <taxon>Kribbella</taxon>
    </lineage>
</organism>
<sequence>MLGSGLYRCHPQCMRTGRVLAALLAAPLLLAVFPAVAAQAAPDPDLKIDSITLNKTSVAVSGLNTVPVTVTVKGTYGADAGTPVNVILERTGGTGQERTLFSTNLPRLANGTWSGPLQVPSTANGTFKVTGVLTGPFFPGSGSMTDPTAYAGPSLAVTGTHQPKITASVSPKVVPFGSGFSITWAVTDAQTGKPYGSKVRVVLGTDNTCAEYFGPGYTNLTNTSGVVTKSYPASDAQWVNCLLLPGNPSSIGGLGLGVARPGIVTATPSKTSAPVGTIVPVNGVVQGAPSACKVYLQRLYGATQWKTVSPAGSIRSYSGKFTLNAQPAYKGLIPYRVYFPKCYNYQAGVSKVFYIRGL</sequence>
<dbReference type="EMBL" id="SODU01000002">
    <property type="protein sequence ID" value="TDW89758.1"/>
    <property type="molecule type" value="Genomic_DNA"/>
</dbReference>
<protein>
    <recommendedName>
        <fullName evidence="4">Ig-like domain repeat protein</fullName>
    </recommendedName>
</protein>
<keyword evidence="1" id="KW-0732">Signal</keyword>
<dbReference type="Proteomes" id="UP000295060">
    <property type="component" value="Unassembled WGS sequence"/>
</dbReference>
<gene>
    <name evidence="2" type="ORF">EV137_3558</name>
</gene>
<evidence type="ECO:0000256" key="1">
    <source>
        <dbReference type="SAM" id="SignalP"/>
    </source>
</evidence>
<accession>A0ABY2FET9</accession>